<reference evidence="4 5" key="1">
    <citation type="submission" date="2019-12" db="EMBL/GenBank/DDBJ databases">
        <title>Paenibacillus sp. nov. sp. isolated from soil.</title>
        <authorList>
            <person name="Kim J."/>
            <person name="Jeong S.E."/>
            <person name="Jung H.S."/>
            <person name="Jeon C.O."/>
        </authorList>
    </citation>
    <scope>NUCLEOTIDE SEQUENCE [LARGE SCALE GENOMIC DNA]</scope>
    <source>
        <strain evidence="4 5">5J-6</strain>
    </source>
</reference>
<comment type="caution">
    <text evidence="4">The sequence shown here is derived from an EMBL/GenBank/DDBJ whole genome shotgun (WGS) entry which is preliminary data.</text>
</comment>
<dbReference type="InterPro" id="IPR046240">
    <property type="entry name" value="DUF6273"/>
</dbReference>
<protein>
    <recommendedName>
        <fullName evidence="3">SLH domain-containing protein</fullName>
    </recommendedName>
</protein>
<dbReference type="PANTHER" id="PTHR43308">
    <property type="entry name" value="OUTER MEMBRANE PROTEIN ALPHA-RELATED"/>
    <property type="match status" value="1"/>
</dbReference>
<dbReference type="SUPFAM" id="SSF51445">
    <property type="entry name" value="(Trans)glycosidases"/>
    <property type="match status" value="1"/>
</dbReference>
<dbReference type="Pfam" id="PF19789">
    <property type="entry name" value="DUF6273"/>
    <property type="match status" value="2"/>
</dbReference>
<evidence type="ECO:0000256" key="1">
    <source>
        <dbReference type="SAM" id="MobiDB-lite"/>
    </source>
</evidence>
<dbReference type="InterPro" id="IPR003343">
    <property type="entry name" value="Big_2"/>
</dbReference>
<evidence type="ECO:0000313" key="4">
    <source>
        <dbReference type="EMBL" id="MZQ80956.1"/>
    </source>
</evidence>
<dbReference type="RefSeq" id="WP_161405260.1">
    <property type="nucleotide sequence ID" value="NZ_WTUZ01000005.1"/>
</dbReference>
<feature type="domain" description="SLH" evidence="3">
    <location>
        <begin position="1491"/>
        <end position="1552"/>
    </location>
</feature>
<feature type="compositionally biased region" description="Gly residues" evidence="1">
    <location>
        <begin position="1134"/>
        <end position="1144"/>
    </location>
</feature>
<dbReference type="PROSITE" id="PS51272">
    <property type="entry name" value="SLH"/>
    <property type="match status" value="3"/>
</dbReference>
<feature type="region of interest" description="Disordered" evidence="1">
    <location>
        <begin position="381"/>
        <end position="400"/>
    </location>
</feature>
<dbReference type="Proteomes" id="UP000481087">
    <property type="component" value="Unassembled WGS sequence"/>
</dbReference>
<keyword evidence="2" id="KW-0732">Signal</keyword>
<accession>A0A6L8UUV8</accession>
<feature type="region of interest" description="Disordered" evidence="1">
    <location>
        <begin position="1120"/>
        <end position="1147"/>
    </location>
</feature>
<keyword evidence="5" id="KW-1185">Reference proteome</keyword>
<dbReference type="InterPro" id="IPR008964">
    <property type="entry name" value="Invasin/intimin_cell_adhesion"/>
</dbReference>
<dbReference type="SMART" id="SM00635">
    <property type="entry name" value="BID_2"/>
    <property type="match status" value="2"/>
</dbReference>
<evidence type="ECO:0000256" key="2">
    <source>
        <dbReference type="SAM" id="SignalP"/>
    </source>
</evidence>
<sequence>MDIMNRICRRLFARAAILVLTIAIAFSSFATGAAAEETGPADAMIGKYVTLGGYLNEPVKYRIIHAEDVNGDGSKELLLLADRILSLKPFDASGDDPGGRGGTPRKGNGSNLWSESNMRDWLNSDQPQVQWSALSPESIRVWNGYNAYADEGGFLSQGNMTEEERSFIVPVTHRHMLAAVDDSLKSGGTGDHQFLDASVTTALANYDTARYGLTTDSVFLLSLKELKEYVVDRFPEELTGYVTDQALKQSNSIYDPANSGVAAPYWTRDAVSQNSYAVRYVAADLKVPLNGNAITGTRGVRPAMYLKSSLQFTGEGTKQSPLSVTREADPVDAMIGKYVSFGSYLNEPVKYQVIHAEDVNGDGNKELLLFADRILSLKPFDASGDDPGGRGGTSRVGNGSNLWSESNVRDWLNSHQQQVQWNALSPRTFRVWSGYNAYAGEQGFLSQGNMTAAERSVIIPVTHRHMLAAVDDSLKSGGAGDHQFLDASVSTALANYDTARYGLTTDSVFLLSLKELKEYVVDRFPEKLTGYATDKALGQSNSIYDPANSGTAVPYWTRDAVSQNSNAVRYVAADLKVPLNGNAITGTRGVRPAMYLKSDLQFIGDGTEQSPFYVSGLPEIPEEPGSGTNPSEPFPAHHGEQGIHVIVRNSDLTNGMAEQAIASEHVDGITYYSGLSVLEPMDGVYNWDYIDEMIYLSRKYGKPLKIAILPGRWVPDWVYTKGAVKFNWNLVTDLVDPGSYDASAPVPWDPVYLSIMEDMIKALSARYADEAAIGAVQVTGPSLSNGLETNLVLNDHDVARIGYTPDKLIGAWKRMIDAYDQAFPNKSIALLLNNYITQQRNNEIPRELRDYAFDKLGPRLNSQIAYITYEDWFVRGNEGIEIWAEASDRMKLQGQLIDVYSAKKANPDYLYEAIRKAASMGSDMIEVFAQDLVTPVYAAKAAEARELLVNKRPSGVVIQPSSQTLTVGESTQWLAKLIDQNGYPISAAPLQWNSGDEAVATVDVKGGIKAINEGSTVIRAVYAGTLEASAELRVYAQPRLRFNKTRYSLTEGDRLQTVVELVYQGANIDVTAGADIQIENPRVAVTTPNGMISAYSEGTTVISATYKSWTANAELNVSANRSGGDWSESVDGGSQSGGGSGLVGAGQPEVKAGNSADKGVALTLNDGSIVTITEQQIASGKIQIKAGKARGSTYSLDITSAQLTELATRNADLELEFVTPFGSYKLPLQAVRSGKIGELLQQRLENLTLTLSITKADAVTVAALRNGAIAIGATLIGEPLHYELKAQSEDGKQLVVASFERYVSRSMYVDGQLDPKTTVGVYYDPVTGSYTPVPTIVTSSGEKTTIELKRRGNSIYALLQVKPFFADLAHHWSREDVESLAAKLIVKGKSELAFDPDGLVTRAEWAAMLTRALALENEGSLQERPFVDAEENWFTEAVTAVHAAGLMNGYEDGTFRPLANITREEIAVVLERVSSYTGKRLALPTDTRMVLGKFSDEGQVGSWAQAALASVVAAKIMQGDEQGRLAPNASTTRAETAVLLKRMLVFSGFMNP</sequence>
<organism evidence="4 5">
    <name type="scientific">Paenibacillus silvestris</name>
    <dbReference type="NCBI Taxonomy" id="2606219"/>
    <lineage>
        <taxon>Bacteria</taxon>
        <taxon>Bacillati</taxon>
        <taxon>Bacillota</taxon>
        <taxon>Bacilli</taxon>
        <taxon>Bacillales</taxon>
        <taxon>Paenibacillaceae</taxon>
        <taxon>Paenibacillus</taxon>
    </lineage>
</organism>
<feature type="signal peptide" evidence="2">
    <location>
        <begin position="1"/>
        <end position="30"/>
    </location>
</feature>
<dbReference type="Gene3D" id="2.60.40.1080">
    <property type="match status" value="2"/>
</dbReference>
<feature type="domain" description="SLH" evidence="3">
    <location>
        <begin position="1360"/>
        <end position="1420"/>
    </location>
</feature>
<name>A0A6L8UUV8_9BACL</name>
<evidence type="ECO:0000313" key="5">
    <source>
        <dbReference type="Proteomes" id="UP000481087"/>
    </source>
</evidence>
<gene>
    <name evidence="4" type="ORF">GQF01_02220</name>
</gene>
<dbReference type="Gene3D" id="3.20.20.80">
    <property type="entry name" value="Glycosidases"/>
    <property type="match status" value="1"/>
</dbReference>
<dbReference type="SUPFAM" id="SSF49373">
    <property type="entry name" value="Invasin/intimin cell-adhesion fragments"/>
    <property type="match status" value="1"/>
</dbReference>
<dbReference type="EMBL" id="WTUZ01000005">
    <property type="protein sequence ID" value="MZQ80956.1"/>
    <property type="molecule type" value="Genomic_DNA"/>
</dbReference>
<feature type="region of interest" description="Disordered" evidence="1">
    <location>
        <begin position="91"/>
        <end position="116"/>
    </location>
</feature>
<feature type="chain" id="PRO_5038582620" description="SLH domain-containing protein" evidence="2">
    <location>
        <begin position="31"/>
        <end position="1552"/>
    </location>
</feature>
<dbReference type="InterPro" id="IPR001119">
    <property type="entry name" value="SLH_dom"/>
</dbReference>
<proteinExistence type="predicted"/>
<dbReference type="Pfam" id="PF00395">
    <property type="entry name" value="SLH"/>
    <property type="match status" value="3"/>
</dbReference>
<feature type="domain" description="SLH" evidence="3">
    <location>
        <begin position="1421"/>
        <end position="1484"/>
    </location>
</feature>
<dbReference type="InterPro" id="IPR051465">
    <property type="entry name" value="Cell_Envelope_Struct_Comp"/>
</dbReference>
<dbReference type="InterPro" id="IPR017853">
    <property type="entry name" value="GH"/>
</dbReference>
<evidence type="ECO:0000259" key="3">
    <source>
        <dbReference type="PROSITE" id="PS51272"/>
    </source>
</evidence>